<dbReference type="InterPro" id="IPR007421">
    <property type="entry name" value="Schlafen_AlbA_2_dom"/>
</dbReference>
<evidence type="ECO:0000313" key="2">
    <source>
        <dbReference type="EMBL" id="MBA2890783.1"/>
    </source>
</evidence>
<dbReference type="EMBL" id="JACDUR010000002">
    <property type="protein sequence ID" value="MBA2890783.1"/>
    <property type="molecule type" value="Genomic_DNA"/>
</dbReference>
<comment type="caution">
    <text evidence="2">The sequence shown here is derived from an EMBL/GenBank/DDBJ whole genome shotgun (WGS) entry which is preliminary data.</text>
</comment>
<accession>A0A7W0HPE4</accession>
<name>A0A7W0HPE4_9ACTN</name>
<proteinExistence type="predicted"/>
<dbReference type="AlphaFoldDB" id="A0A7W0HPE4"/>
<dbReference type="RefSeq" id="WP_181609569.1">
    <property type="nucleotide sequence ID" value="NZ_BAABAM010000006.1"/>
</dbReference>
<keyword evidence="3" id="KW-1185">Reference proteome</keyword>
<organism evidence="2 3">
    <name type="scientific">Nonomuraea soli</name>
    <dbReference type="NCBI Taxonomy" id="1032476"/>
    <lineage>
        <taxon>Bacteria</taxon>
        <taxon>Bacillati</taxon>
        <taxon>Actinomycetota</taxon>
        <taxon>Actinomycetes</taxon>
        <taxon>Streptosporangiales</taxon>
        <taxon>Streptosporangiaceae</taxon>
        <taxon>Nonomuraea</taxon>
    </lineage>
</organism>
<sequence>MTTRSDLITALATGRARDLIGLAENGWLDFKSAPYALASGRNKFELCKDVAALANAQGGLLVLGVEAEKEATQAIEIATKLRPFPKNRANLDAYTDTLNDNLWPRVTVEFRWFEAPDDISGPDHFFLVIDVEPVPEADRYVIARRVLSEDDKLVDGFAVPQRAGDRTTSLPSLEVYRLMNDGLRSRILLPVPPLERGPGTDRADAMVDELEQVLDWNDKPALFWQSIPQNPPSIADPSMLCRGSDQIGPWLRISPFVLTELTLEYFRLADNVVMTKVPGQWRHRVVARRFRTEEKTLTLAPGIDLANTFRSDAQPASSSSWNKSWAAVGDPERDAYEALSRIYALFGVDVATNHLVNGDRVPITGFTE</sequence>
<dbReference type="Pfam" id="PF04326">
    <property type="entry name" value="SLFN_AlbA_2"/>
    <property type="match status" value="1"/>
</dbReference>
<dbReference type="Proteomes" id="UP000530928">
    <property type="component" value="Unassembled WGS sequence"/>
</dbReference>
<reference evidence="2 3" key="1">
    <citation type="submission" date="2020-07" db="EMBL/GenBank/DDBJ databases">
        <title>Genomic Encyclopedia of Type Strains, Phase IV (KMG-IV): sequencing the most valuable type-strain genomes for metagenomic binning, comparative biology and taxonomic classification.</title>
        <authorList>
            <person name="Goeker M."/>
        </authorList>
    </citation>
    <scope>NUCLEOTIDE SEQUENCE [LARGE SCALE GENOMIC DNA]</scope>
    <source>
        <strain evidence="2 3">DSM 45533</strain>
    </source>
</reference>
<dbReference type="InterPro" id="IPR038461">
    <property type="entry name" value="Schlafen_AlbA_2_dom_sf"/>
</dbReference>
<protein>
    <recommendedName>
        <fullName evidence="1">Schlafen AlbA-2 domain-containing protein</fullName>
    </recommendedName>
</protein>
<gene>
    <name evidence="2" type="ORF">HNR30_002124</name>
</gene>
<feature type="domain" description="Schlafen AlbA-2" evidence="1">
    <location>
        <begin position="24"/>
        <end position="140"/>
    </location>
</feature>
<evidence type="ECO:0000259" key="1">
    <source>
        <dbReference type="Pfam" id="PF04326"/>
    </source>
</evidence>
<evidence type="ECO:0000313" key="3">
    <source>
        <dbReference type="Proteomes" id="UP000530928"/>
    </source>
</evidence>
<dbReference type="Gene3D" id="3.30.950.30">
    <property type="entry name" value="Schlafen, AAA domain"/>
    <property type="match status" value="1"/>
</dbReference>